<feature type="domain" description="G" evidence="2">
    <location>
        <begin position="113"/>
        <end position="245"/>
    </location>
</feature>
<dbReference type="InterPro" id="IPR005662">
    <property type="entry name" value="GTPase_Era-like"/>
</dbReference>
<evidence type="ECO:0000256" key="1">
    <source>
        <dbReference type="SAM" id="MobiDB-lite"/>
    </source>
</evidence>
<dbReference type="EMBL" id="BAABIK010000024">
    <property type="protein sequence ID" value="GAA4950673.1"/>
    <property type="molecule type" value="Genomic_DNA"/>
</dbReference>
<dbReference type="Proteomes" id="UP001499993">
    <property type="component" value="Unassembled WGS sequence"/>
</dbReference>
<dbReference type="PANTHER" id="PTHR42698">
    <property type="entry name" value="GTPASE ERA"/>
    <property type="match status" value="1"/>
</dbReference>
<keyword evidence="4" id="KW-1185">Reference proteome</keyword>
<dbReference type="Gene3D" id="3.40.50.300">
    <property type="entry name" value="P-loop containing nucleotide triphosphate hydrolases"/>
    <property type="match status" value="1"/>
</dbReference>
<feature type="compositionally biased region" description="Basic and acidic residues" evidence="1">
    <location>
        <begin position="16"/>
        <end position="25"/>
    </location>
</feature>
<dbReference type="PANTHER" id="PTHR42698:SF1">
    <property type="entry name" value="GTPASE ERA, MITOCHONDRIAL"/>
    <property type="match status" value="1"/>
</dbReference>
<feature type="region of interest" description="Disordered" evidence="1">
    <location>
        <begin position="1"/>
        <end position="54"/>
    </location>
</feature>
<evidence type="ECO:0000313" key="4">
    <source>
        <dbReference type="Proteomes" id="UP001499993"/>
    </source>
</evidence>
<organism evidence="3 4">
    <name type="scientific">Streptomonospora halophila</name>
    <dbReference type="NCBI Taxonomy" id="427369"/>
    <lineage>
        <taxon>Bacteria</taxon>
        <taxon>Bacillati</taxon>
        <taxon>Actinomycetota</taxon>
        <taxon>Actinomycetes</taxon>
        <taxon>Streptosporangiales</taxon>
        <taxon>Nocardiopsidaceae</taxon>
        <taxon>Streptomonospora</taxon>
    </lineage>
</organism>
<dbReference type="RefSeq" id="WP_344145554.1">
    <property type="nucleotide sequence ID" value="NZ_BAABIK010000024.1"/>
</dbReference>
<reference evidence="4" key="1">
    <citation type="journal article" date="2019" name="Int. J. Syst. Evol. Microbiol.">
        <title>The Global Catalogue of Microorganisms (GCM) 10K type strain sequencing project: providing services to taxonomists for standard genome sequencing and annotation.</title>
        <authorList>
            <consortium name="The Broad Institute Genomics Platform"/>
            <consortium name="The Broad Institute Genome Sequencing Center for Infectious Disease"/>
            <person name="Wu L."/>
            <person name="Ma J."/>
        </authorList>
    </citation>
    <scope>NUCLEOTIDE SEQUENCE [LARGE SCALE GENOMIC DNA]</scope>
    <source>
        <strain evidence="4">JCM 18123</strain>
    </source>
</reference>
<dbReference type="Pfam" id="PF01926">
    <property type="entry name" value="MMR_HSR1"/>
    <property type="match status" value="1"/>
</dbReference>
<accession>A0ABP9GUN2</accession>
<name>A0ABP9GUN2_9ACTN</name>
<feature type="compositionally biased region" description="Polar residues" evidence="1">
    <location>
        <begin position="1"/>
        <end position="10"/>
    </location>
</feature>
<sequence length="610" mass="66952">MSRPSATTDATGAGRPEPRTREAADGQRAASGRHERAPAATQENQGAKHRGDDSFDARFEKVLENLGGRIRATEFAEGLPGAREGVTARTNLLHQLDDYVLPRVRRPETPLLIAVAGSTGAGKSTLVNSLVGEQVTTTGVRRPTTNSPVLACNPADVDWFSEASFLPTLPRVRQHGLAMPGKDGMLVLAPSEAMPRGVALLDTPDVDSAVSAHHEFASKFLDAADLWVFVTTSRRYADARVWEFLQVARDRATSLAVVLSRVPERGHTQLVQHFGAMLEANGLGDAPRFIVPETDQIAEERFTSNVADHIREYLADVAGDLVQRDRVSLRTFIGVIDSFRTRVPDLAKQVEVQVEARRVLESAVKSAYEGAGAEIDEALRDGELMRGNLLARWQDIAASGELMRMMRTRGRRKPRGDQDEESRVRGLEHAVRDSLESLVVASAERAVEKAADEWETVPGGGDIVERAGGRRLPESFVERVSGTVSEWMHRVGEMVSADGATKRSVARVIRFDKQAFTLVLIVELLGYDAAGAASERRSGPSPNRLLRGVFGADSLRNISNRARDDLRRRIGTLLYEERTRFTDTLAAVKLPEEDDAVQLYQATYNLEIAR</sequence>
<protein>
    <submittedName>
        <fullName evidence="3">Dynamin family protein</fullName>
    </submittedName>
</protein>
<dbReference type="InterPro" id="IPR006073">
    <property type="entry name" value="GTP-bd"/>
</dbReference>
<proteinExistence type="predicted"/>
<gene>
    <name evidence="3" type="ORF">GCM10023224_38790</name>
</gene>
<evidence type="ECO:0000259" key="2">
    <source>
        <dbReference type="Pfam" id="PF01926"/>
    </source>
</evidence>
<evidence type="ECO:0000313" key="3">
    <source>
        <dbReference type="EMBL" id="GAA4950673.1"/>
    </source>
</evidence>
<comment type="caution">
    <text evidence="3">The sequence shown here is derived from an EMBL/GenBank/DDBJ whole genome shotgun (WGS) entry which is preliminary data.</text>
</comment>
<dbReference type="SUPFAM" id="SSF52540">
    <property type="entry name" value="P-loop containing nucleoside triphosphate hydrolases"/>
    <property type="match status" value="1"/>
</dbReference>
<dbReference type="InterPro" id="IPR027417">
    <property type="entry name" value="P-loop_NTPase"/>
</dbReference>